<accession>L0KFL4</accession>
<dbReference type="InterPro" id="IPR010985">
    <property type="entry name" value="Ribbon_hlx_hlx"/>
</dbReference>
<dbReference type="SUPFAM" id="SSF47598">
    <property type="entry name" value="Ribbon-helix-helix"/>
    <property type="match status" value="1"/>
</dbReference>
<dbReference type="NCBIfam" id="TIGR02606">
    <property type="entry name" value="antidote_CC2985"/>
    <property type="match status" value="1"/>
</dbReference>
<dbReference type="Pfam" id="PF03693">
    <property type="entry name" value="ParD_antitoxin"/>
    <property type="match status" value="1"/>
</dbReference>
<keyword evidence="4" id="KW-1185">Reference proteome</keyword>
<dbReference type="HOGENOM" id="CLU_2789066_0_0_5"/>
<sequence>MPNYALNDHHEQFIKRQLESDRYNNASEVVRAGLRMLDDFEAERQKWLREEIPHARRLPAESDEGNSS</sequence>
<dbReference type="InterPro" id="IPR038296">
    <property type="entry name" value="ParD_sf"/>
</dbReference>
<dbReference type="eggNOG" id="COG3609">
    <property type="taxonomic scope" value="Bacteria"/>
</dbReference>
<dbReference type="AlphaFoldDB" id="L0KFL4"/>
<organism evidence="3 4">
    <name type="scientific">Mesorhizobium australicum (strain HAMBI 3006 / LMG 24608 / WSM2073)</name>
    <dbReference type="NCBI Taxonomy" id="754035"/>
    <lineage>
        <taxon>Bacteria</taxon>
        <taxon>Pseudomonadati</taxon>
        <taxon>Pseudomonadota</taxon>
        <taxon>Alphaproteobacteria</taxon>
        <taxon>Hyphomicrobiales</taxon>
        <taxon>Phyllobacteriaceae</taxon>
        <taxon>Mesorhizobium</taxon>
    </lineage>
</organism>
<evidence type="ECO:0000256" key="2">
    <source>
        <dbReference type="ARBA" id="ARBA00022649"/>
    </source>
</evidence>
<evidence type="ECO:0000313" key="4">
    <source>
        <dbReference type="Proteomes" id="UP000010998"/>
    </source>
</evidence>
<proteinExistence type="inferred from homology"/>
<dbReference type="EMBL" id="CP003358">
    <property type="protein sequence ID" value="AGB44152.1"/>
    <property type="molecule type" value="Genomic_DNA"/>
</dbReference>
<dbReference type="InterPro" id="IPR022789">
    <property type="entry name" value="ParD"/>
</dbReference>
<dbReference type="PANTHER" id="PTHR36582">
    <property type="entry name" value="ANTITOXIN PARD"/>
    <property type="match status" value="1"/>
</dbReference>
<comment type="similarity">
    <text evidence="1">Belongs to the ParD antitoxin family.</text>
</comment>
<dbReference type="OrthoDB" id="9815501at2"/>
<dbReference type="Gene3D" id="6.10.10.120">
    <property type="entry name" value="Antitoxin ParD1-like"/>
    <property type="match status" value="1"/>
</dbReference>
<dbReference type="KEGG" id="mam:Mesau_01693"/>
<keyword evidence="2" id="KW-1277">Toxin-antitoxin system</keyword>
<dbReference type="STRING" id="754035.Mesau_01693"/>
<name>L0KFL4_MESAW</name>
<reference evidence="4" key="1">
    <citation type="submission" date="2012-02" db="EMBL/GenBank/DDBJ databases">
        <title>Complete sequence of Mesorhizobium australicum WSM2073.</title>
        <authorList>
            <person name="Lucas S."/>
            <person name="Han J."/>
            <person name="Lapidus A."/>
            <person name="Cheng J.-F."/>
            <person name="Goodwin L."/>
            <person name="Pitluck S."/>
            <person name="Peters L."/>
            <person name="Gu W."/>
            <person name="Detter J.C."/>
            <person name="Han C."/>
            <person name="Tapia R."/>
            <person name="Land M."/>
            <person name="Hauser L."/>
            <person name="Kyrpides N."/>
            <person name="Ivanova N."/>
            <person name="Pagani I."/>
            <person name="Reeve W.G."/>
            <person name="Howieson J.G."/>
            <person name="Tiwari R.P."/>
            <person name="O'Hara G.W."/>
            <person name="Atkins C.A."/>
            <person name="Ronson C.W."/>
            <person name="Nandasena K.G."/>
            <person name="Woyke T."/>
        </authorList>
    </citation>
    <scope>NUCLEOTIDE SEQUENCE [LARGE SCALE GENOMIC DNA]</scope>
    <source>
        <strain evidence="4">LMG 24608 / HAMBI 3006 / WSM2073</strain>
    </source>
</reference>
<gene>
    <name evidence="3" type="ordered locus">Mesau_01693</name>
</gene>
<dbReference type="PANTHER" id="PTHR36582:SF2">
    <property type="entry name" value="ANTITOXIN PARD"/>
    <property type="match status" value="1"/>
</dbReference>
<dbReference type="Proteomes" id="UP000010998">
    <property type="component" value="Chromosome"/>
</dbReference>
<evidence type="ECO:0000256" key="1">
    <source>
        <dbReference type="ARBA" id="ARBA00008580"/>
    </source>
</evidence>
<dbReference type="GO" id="GO:0006355">
    <property type="term" value="P:regulation of DNA-templated transcription"/>
    <property type="evidence" value="ECO:0007669"/>
    <property type="project" value="InterPro"/>
</dbReference>
<protein>
    <submittedName>
        <fullName evidence="3">Putative addiction module antidote protein, CC2985 family</fullName>
    </submittedName>
</protein>
<evidence type="ECO:0000313" key="3">
    <source>
        <dbReference type="EMBL" id="AGB44152.1"/>
    </source>
</evidence>